<feature type="region of interest" description="Disordered" evidence="1">
    <location>
        <begin position="16"/>
        <end position="37"/>
    </location>
</feature>
<reference evidence="3" key="2">
    <citation type="journal article" date="2018" name="PLoS Negl. Trop. Dis.">
        <title>Sialome diversity of ticks revealed by RNAseq of single tick salivary glands.</title>
        <authorList>
            <person name="Perner J."/>
            <person name="Kropackova S."/>
            <person name="Kopacek P."/>
            <person name="Ribeiro J.M."/>
        </authorList>
    </citation>
    <scope>NUCLEOTIDE SEQUENCE</scope>
    <source>
        <strain evidence="3">Siblings of single egg batch collected in Ceske Budejovice</strain>
        <tissue evidence="3">Salivary glands</tissue>
    </source>
</reference>
<feature type="non-terminal residue" evidence="2">
    <location>
        <position position="1"/>
    </location>
</feature>
<protein>
    <submittedName>
        <fullName evidence="2">Uncharacterized protein</fullName>
    </submittedName>
</protein>
<proteinExistence type="evidence at transcript level"/>
<evidence type="ECO:0000313" key="2">
    <source>
        <dbReference type="EMBL" id="JAP74261.1"/>
    </source>
</evidence>
<dbReference type="AlphaFoldDB" id="A0A131Y8K7"/>
<reference evidence="2" key="1">
    <citation type="submission" date="2016-02" db="EMBL/GenBank/DDBJ databases">
        <title>RNAseq analyses of the midgut from blood- or serum-fed Ixodes ricinus ticks.</title>
        <authorList>
            <person name="Perner J."/>
            <person name="Provaznik J."/>
            <person name="Schrenkova J."/>
            <person name="Urbanova V."/>
            <person name="Ribeiro J.M."/>
            <person name="Kopacek P."/>
        </authorList>
    </citation>
    <scope>NUCLEOTIDE SEQUENCE</scope>
    <source>
        <tissue evidence="2">Gut</tissue>
    </source>
</reference>
<name>A0A131Y8K7_IXORI</name>
<sequence>NGAHAASEIIDDDGFTVVGPRRRTKPSTGTAKTKKVTAVPRSKRPSALFVSRLAPDTSVADVMALIEPFLEGKPVICSKMIAKFDSYSSFHLSGDESVFNAINNPEVWPEGSIFHQFFGRLDSSRVHPVSEVVTGNGPQS</sequence>
<dbReference type="EMBL" id="GEGO01004172">
    <property type="protein sequence ID" value="JAR91232.1"/>
    <property type="molecule type" value="Transcribed_RNA"/>
</dbReference>
<dbReference type="EMBL" id="GEFM01001535">
    <property type="protein sequence ID" value="JAP74261.1"/>
    <property type="molecule type" value="mRNA"/>
</dbReference>
<evidence type="ECO:0000256" key="1">
    <source>
        <dbReference type="SAM" id="MobiDB-lite"/>
    </source>
</evidence>
<organism evidence="2">
    <name type="scientific">Ixodes ricinus</name>
    <name type="common">Common tick</name>
    <name type="synonym">Acarus ricinus</name>
    <dbReference type="NCBI Taxonomy" id="34613"/>
    <lineage>
        <taxon>Eukaryota</taxon>
        <taxon>Metazoa</taxon>
        <taxon>Ecdysozoa</taxon>
        <taxon>Arthropoda</taxon>
        <taxon>Chelicerata</taxon>
        <taxon>Arachnida</taxon>
        <taxon>Acari</taxon>
        <taxon>Parasitiformes</taxon>
        <taxon>Ixodida</taxon>
        <taxon>Ixodoidea</taxon>
        <taxon>Ixodidae</taxon>
        <taxon>Ixodinae</taxon>
        <taxon>Ixodes</taxon>
    </lineage>
</organism>
<accession>A0A131Y8K7</accession>
<evidence type="ECO:0000313" key="3">
    <source>
        <dbReference type="EMBL" id="JAR91232.1"/>
    </source>
</evidence>